<evidence type="ECO:0000256" key="4">
    <source>
        <dbReference type="ARBA" id="ARBA00022679"/>
    </source>
</evidence>
<dbReference type="PROSITE" id="PS50089">
    <property type="entry name" value="ZF_RING_2"/>
    <property type="match status" value="1"/>
</dbReference>
<dbReference type="InterPro" id="IPR000571">
    <property type="entry name" value="Znf_CCCH"/>
</dbReference>
<keyword evidence="6 8" id="KW-0863">Zinc-finger</keyword>
<keyword evidence="5 8" id="KW-0479">Metal-binding</keyword>
<dbReference type="AlphaFoldDB" id="A0AA88KVK9"/>
<evidence type="ECO:0000256" key="5">
    <source>
        <dbReference type="ARBA" id="ARBA00022723"/>
    </source>
</evidence>
<dbReference type="SMART" id="SM00184">
    <property type="entry name" value="RING"/>
    <property type="match status" value="1"/>
</dbReference>
<comment type="subcellular location">
    <subcellularLocation>
        <location evidence="2">Cytoplasm</location>
        <location evidence="2">P-body</location>
    </subcellularLocation>
</comment>
<dbReference type="InterPro" id="IPR052249">
    <property type="entry name" value="Roquin_domain"/>
</dbReference>
<accession>A0AA88KVK9</accession>
<dbReference type="InterPro" id="IPR048575">
    <property type="entry name" value="Roquin_1_2-like_ROQ"/>
</dbReference>
<dbReference type="EC" id="2.3.2.27" evidence="3"/>
<sequence length="808" mass="90034">MPIQAPQWTDFLSCPICRHSFDGILRFPISLACGHTLCRQCLTKLHRKQCPFDQTLLSVEAEFLPANTALLRLIGVTLSQSETDSEDSRSGVFELLSLDEVSSYTQCRRVIEKLAGFLRPLSGVNVSAPTLSRPMQRKLVTLVTCQIAELEGKSRAYRAVRSLGDRTVTELLLQHQNPQQLSTNLWAAVRARGCQFLGPAMQEEVLKLVLLALDEGSSLSRKTLVLFVVQRLEPHFPHASKTSIGHVVQLLYRASCFKVSKREGDSSLMQLKDEFRTYDALRREHDAQIVQIAIEAGLRIAPDQWSSLLYGDSCHKSHMQSIIDKLQTPAAFSQAVQELVIALQRTGDPGDLACLRPALELLASIDPSPDASAPTYSELKETLEAVHTVVKGLVDFIAAHGARSGGHHQKILEHHPTGNGHTGAGGKYKTLLCRDFLTKGSCPRASACTFAHSEDELDKYRRGRKDSFGKRAHFYESHDSDERNATPPPNGSVFPSPVPKTFSASDVGNYCMPAYGNPSLPYNLSTECLNIPKTAMYAATAPVSDQRFQETSKAHFAIDPANTRPIAPTLPNIEAYPRDLFVKWASTGKVNGLSPRRKAEDDTVVPFGEPLISRYGPISRIPQTPMTSSRSMSQLMTWHGVDNTKYPPIPGYFCRPEPSVFVRPHQQQTPLHHVSSDPYFEPVQVRQKLDNIKRQLDDLKAVAATGQGIQDPTVNVEREQLNQDLIQLETWLNSATSLRKRRTDDSAASRTSIARSWSFGTMTDFEMRNLTSSDDDDEDRGIASGMRELELRLQHELEEEPEFLRDNE</sequence>
<dbReference type="InterPro" id="IPR013083">
    <property type="entry name" value="Znf_RING/FYVE/PHD"/>
</dbReference>
<dbReference type="Gene3D" id="4.10.1000.10">
    <property type="entry name" value="Zinc finger, CCCH-type"/>
    <property type="match status" value="1"/>
</dbReference>
<dbReference type="InterPro" id="IPR041523">
    <property type="entry name" value="ROQ_II"/>
</dbReference>
<evidence type="ECO:0000256" key="1">
    <source>
        <dbReference type="ARBA" id="ARBA00000900"/>
    </source>
</evidence>
<feature type="compositionally biased region" description="Basic and acidic residues" evidence="9">
    <location>
        <begin position="475"/>
        <end position="484"/>
    </location>
</feature>
<evidence type="ECO:0000256" key="8">
    <source>
        <dbReference type="PROSITE-ProRule" id="PRU00723"/>
    </source>
</evidence>
<feature type="region of interest" description="Disordered" evidence="9">
    <location>
        <begin position="475"/>
        <end position="497"/>
    </location>
</feature>
<evidence type="ECO:0000259" key="11">
    <source>
        <dbReference type="PROSITE" id="PS50103"/>
    </source>
</evidence>
<evidence type="ECO:0000313" key="13">
    <source>
        <dbReference type="Proteomes" id="UP001187531"/>
    </source>
</evidence>
<comment type="caution">
    <text evidence="12">The sequence shown here is derived from an EMBL/GenBank/DDBJ whole genome shotgun (WGS) entry which is preliminary data.</text>
</comment>
<organism evidence="12 13">
    <name type="scientific">Artemia franciscana</name>
    <name type="common">Brine shrimp</name>
    <name type="synonym">Artemia sanfranciscana</name>
    <dbReference type="NCBI Taxonomy" id="6661"/>
    <lineage>
        <taxon>Eukaryota</taxon>
        <taxon>Metazoa</taxon>
        <taxon>Ecdysozoa</taxon>
        <taxon>Arthropoda</taxon>
        <taxon>Crustacea</taxon>
        <taxon>Branchiopoda</taxon>
        <taxon>Anostraca</taxon>
        <taxon>Artemiidae</taxon>
        <taxon>Artemia</taxon>
    </lineage>
</organism>
<keyword evidence="4" id="KW-0808">Transferase</keyword>
<protein>
    <recommendedName>
        <fullName evidence="3">RING-type E3 ubiquitin transferase</fullName>
        <ecNumber evidence="3">2.3.2.27</ecNumber>
    </recommendedName>
</protein>
<evidence type="ECO:0000259" key="10">
    <source>
        <dbReference type="PROSITE" id="PS50089"/>
    </source>
</evidence>
<dbReference type="SUPFAM" id="SSF90229">
    <property type="entry name" value="CCCH zinc finger"/>
    <property type="match status" value="1"/>
</dbReference>
<evidence type="ECO:0000256" key="3">
    <source>
        <dbReference type="ARBA" id="ARBA00012483"/>
    </source>
</evidence>
<name>A0AA88KVK9_ARTSF</name>
<reference evidence="12" key="1">
    <citation type="submission" date="2023-07" db="EMBL/GenBank/DDBJ databases">
        <title>Chromosome-level genome assembly of Artemia franciscana.</title>
        <authorList>
            <person name="Jo E."/>
        </authorList>
    </citation>
    <scope>NUCLEOTIDE SEQUENCE</scope>
    <source>
        <tissue evidence="12">Whole body</tissue>
    </source>
</reference>
<evidence type="ECO:0000256" key="6">
    <source>
        <dbReference type="ARBA" id="ARBA00022771"/>
    </source>
</evidence>
<dbReference type="FunFam" id="3.30.40.10:FF:000047">
    <property type="entry name" value="Roquin-2 isoform 1"/>
    <property type="match status" value="1"/>
</dbReference>
<comment type="catalytic activity">
    <reaction evidence="1">
        <text>S-ubiquitinyl-[E2 ubiquitin-conjugating enzyme]-L-cysteine + [acceptor protein]-L-lysine = [E2 ubiquitin-conjugating enzyme]-L-cysteine + N(6)-ubiquitinyl-[acceptor protein]-L-lysine.</text>
        <dbReference type="EC" id="2.3.2.27"/>
    </reaction>
</comment>
<dbReference type="GO" id="GO:0000288">
    <property type="term" value="P:nuclear-transcribed mRNA catabolic process, deadenylation-dependent decay"/>
    <property type="evidence" value="ECO:0007669"/>
    <property type="project" value="TreeGrafter"/>
</dbReference>
<dbReference type="InterPro" id="IPR001841">
    <property type="entry name" value="Znf_RING"/>
</dbReference>
<dbReference type="PROSITE" id="PS50103">
    <property type="entry name" value="ZF_C3H1"/>
    <property type="match status" value="1"/>
</dbReference>
<evidence type="ECO:0000313" key="12">
    <source>
        <dbReference type="EMBL" id="KAK2703979.1"/>
    </source>
</evidence>
<gene>
    <name evidence="12" type="ORF">QYM36_017695</name>
</gene>
<dbReference type="GO" id="GO:0003729">
    <property type="term" value="F:mRNA binding"/>
    <property type="evidence" value="ECO:0007669"/>
    <property type="project" value="TreeGrafter"/>
</dbReference>
<dbReference type="EMBL" id="JAVRJZ010000052">
    <property type="protein sequence ID" value="KAK2703979.1"/>
    <property type="molecule type" value="Genomic_DNA"/>
</dbReference>
<dbReference type="SUPFAM" id="SSF57850">
    <property type="entry name" value="RING/U-box"/>
    <property type="match status" value="1"/>
</dbReference>
<keyword evidence="13" id="KW-1185">Reference proteome</keyword>
<dbReference type="EMBL" id="JAVRJZ010000052">
    <property type="protein sequence ID" value="KAK2703981.1"/>
    <property type="molecule type" value="Genomic_DNA"/>
</dbReference>
<dbReference type="PROSITE" id="PS00518">
    <property type="entry name" value="ZF_RING_1"/>
    <property type="match status" value="1"/>
</dbReference>
<dbReference type="Pfam" id="PF18386">
    <property type="entry name" value="ROQ_II"/>
    <property type="match status" value="1"/>
</dbReference>
<keyword evidence="7 8" id="KW-0862">Zinc</keyword>
<dbReference type="Pfam" id="PF13445">
    <property type="entry name" value="zf-RING_UBOX"/>
    <property type="match status" value="1"/>
</dbReference>
<dbReference type="Proteomes" id="UP001187531">
    <property type="component" value="Unassembled WGS sequence"/>
</dbReference>
<dbReference type="Pfam" id="PF21206">
    <property type="entry name" value="Roquin_1_2-like_ROQ"/>
    <property type="match status" value="1"/>
</dbReference>
<evidence type="ECO:0000256" key="9">
    <source>
        <dbReference type="SAM" id="MobiDB-lite"/>
    </source>
</evidence>
<dbReference type="GO" id="GO:0010494">
    <property type="term" value="C:cytoplasmic stress granule"/>
    <property type="evidence" value="ECO:0007669"/>
    <property type="project" value="TreeGrafter"/>
</dbReference>
<dbReference type="InterPro" id="IPR017907">
    <property type="entry name" value="Znf_RING_CS"/>
</dbReference>
<dbReference type="FunFam" id="1.20.120.1790:FF:000001">
    <property type="entry name" value="roquin-1 isoform X1"/>
    <property type="match status" value="1"/>
</dbReference>
<dbReference type="Pfam" id="PF00642">
    <property type="entry name" value="zf-CCCH"/>
    <property type="match status" value="1"/>
</dbReference>
<dbReference type="GO" id="GO:0006511">
    <property type="term" value="P:ubiquitin-dependent protein catabolic process"/>
    <property type="evidence" value="ECO:0007669"/>
    <property type="project" value="TreeGrafter"/>
</dbReference>
<dbReference type="GO" id="GO:0035613">
    <property type="term" value="F:RNA stem-loop binding"/>
    <property type="evidence" value="ECO:0007669"/>
    <property type="project" value="TreeGrafter"/>
</dbReference>
<dbReference type="InterPro" id="IPR036855">
    <property type="entry name" value="Znf_CCCH_sf"/>
</dbReference>
<dbReference type="Gene3D" id="1.20.120.1790">
    <property type="match status" value="1"/>
</dbReference>
<evidence type="ECO:0000256" key="7">
    <source>
        <dbReference type="ARBA" id="ARBA00022833"/>
    </source>
</evidence>
<dbReference type="PANTHER" id="PTHR13139:SF54">
    <property type="entry name" value="RING-TYPE E3 UBIQUITIN TRANSFERASE"/>
    <property type="match status" value="1"/>
</dbReference>
<feature type="domain" description="C3H1-type" evidence="11">
    <location>
        <begin position="427"/>
        <end position="455"/>
    </location>
</feature>
<dbReference type="GO" id="GO:0000209">
    <property type="term" value="P:protein polyubiquitination"/>
    <property type="evidence" value="ECO:0007669"/>
    <property type="project" value="TreeGrafter"/>
</dbReference>
<feature type="zinc finger region" description="C3H1-type" evidence="8">
    <location>
        <begin position="427"/>
        <end position="455"/>
    </location>
</feature>
<dbReference type="Gene3D" id="3.30.40.10">
    <property type="entry name" value="Zinc/RING finger domain, C3HC4 (zinc finger)"/>
    <property type="match status" value="1"/>
</dbReference>
<dbReference type="GO" id="GO:0000932">
    <property type="term" value="C:P-body"/>
    <property type="evidence" value="ECO:0007669"/>
    <property type="project" value="UniProtKB-SubCell"/>
</dbReference>
<dbReference type="InterPro" id="IPR027370">
    <property type="entry name" value="Znf-RING_euk"/>
</dbReference>
<dbReference type="CDD" id="cd16638">
    <property type="entry name" value="mRING-HC-C3HC3D_Roquin"/>
    <property type="match status" value="1"/>
</dbReference>
<dbReference type="SMART" id="SM00356">
    <property type="entry name" value="ZnF_C3H1"/>
    <property type="match status" value="1"/>
</dbReference>
<dbReference type="GO" id="GO:0003725">
    <property type="term" value="F:double-stranded RNA binding"/>
    <property type="evidence" value="ECO:0007669"/>
    <property type="project" value="TreeGrafter"/>
</dbReference>
<evidence type="ECO:0000256" key="2">
    <source>
        <dbReference type="ARBA" id="ARBA00004201"/>
    </source>
</evidence>
<proteinExistence type="predicted"/>
<dbReference type="GO" id="GO:0061630">
    <property type="term" value="F:ubiquitin protein ligase activity"/>
    <property type="evidence" value="ECO:0007669"/>
    <property type="project" value="UniProtKB-EC"/>
</dbReference>
<dbReference type="PANTHER" id="PTHR13139">
    <property type="entry name" value="RING FINGER AND CCCH-TYPE ZINC FINGER DOMAIN-CONTAINING PROTEIN"/>
    <property type="match status" value="1"/>
</dbReference>
<feature type="domain" description="RING-type" evidence="10">
    <location>
        <begin position="14"/>
        <end position="54"/>
    </location>
</feature>
<dbReference type="GO" id="GO:0008270">
    <property type="term" value="F:zinc ion binding"/>
    <property type="evidence" value="ECO:0007669"/>
    <property type="project" value="UniProtKB-KW"/>
</dbReference>